<name>A0A482W9S9_ASBVE</name>
<dbReference type="EMBL" id="QDEB01016722">
    <property type="protein sequence ID" value="RZC41489.1"/>
    <property type="molecule type" value="Genomic_DNA"/>
</dbReference>
<dbReference type="InterPro" id="IPR001251">
    <property type="entry name" value="CRAL-TRIO_dom"/>
</dbReference>
<gene>
    <name evidence="2" type="ORF">BDFB_009102</name>
</gene>
<dbReference type="SUPFAM" id="SSF46938">
    <property type="entry name" value="CRAL/TRIO N-terminal domain"/>
    <property type="match status" value="1"/>
</dbReference>
<dbReference type="PROSITE" id="PS50191">
    <property type="entry name" value="CRAL_TRIO"/>
    <property type="match status" value="1"/>
</dbReference>
<evidence type="ECO:0000313" key="2">
    <source>
        <dbReference type="EMBL" id="RZC41489.1"/>
    </source>
</evidence>
<dbReference type="AlphaFoldDB" id="A0A482W9S9"/>
<dbReference type="Gene3D" id="1.10.8.20">
    <property type="entry name" value="N-terminal domain of phosphatidylinositol transfer protein sec14p"/>
    <property type="match status" value="1"/>
</dbReference>
<dbReference type="GO" id="GO:1902936">
    <property type="term" value="F:phosphatidylinositol bisphosphate binding"/>
    <property type="evidence" value="ECO:0007669"/>
    <property type="project" value="TreeGrafter"/>
</dbReference>
<dbReference type="GO" id="GO:0016020">
    <property type="term" value="C:membrane"/>
    <property type="evidence" value="ECO:0007669"/>
    <property type="project" value="TreeGrafter"/>
</dbReference>
<feature type="domain" description="CRAL-TRIO" evidence="1">
    <location>
        <begin position="90"/>
        <end position="253"/>
    </location>
</feature>
<dbReference type="PRINTS" id="PR00180">
    <property type="entry name" value="CRETINALDHBP"/>
</dbReference>
<evidence type="ECO:0000259" key="1">
    <source>
        <dbReference type="PROSITE" id="PS50191"/>
    </source>
</evidence>
<dbReference type="Proteomes" id="UP000292052">
    <property type="component" value="Unassembled WGS sequence"/>
</dbReference>
<sequence length="347" mass="40388">MLLVQASPELQIEIRKIINEDVNRKEQDLETIKEWLRKQPHLPNTWDEARLKSFLRGCNYSLERCKSKLDMYFTMRGLVPEIFSNRDIFRPEMQEIVKIADFVVMPNLTPDGKRVTIIAASKFDFDTPDIANFCKLVFMIGDVRLEVEKCGIAGDVYVLDADLDLPKHFLKVSLTMLKKFIICAQKAYPTKIKEIHIVNQTPLVDFAVATLKPFFKEKIRDRLHMHPDLETLHRFVPKEVLPEEYGGTAGKLEVFKAKWIKKLEECTPWFKEQENVKSDESKRPGKPTNYEDLFVLPNLAPDDKRVFIPSAAKFDFDTPDMANFFKTVFMVADIRMKAEEYSLDLRC</sequence>
<dbReference type="SUPFAM" id="SSF52087">
    <property type="entry name" value="CRAL/TRIO domain"/>
    <property type="match status" value="1"/>
</dbReference>
<dbReference type="PANTHER" id="PTHR10174:SF230">
    <property type="entry name" value="ALPHA-TOCOPHEROL TRANSFER PROTEIN-LIKE"/>
    <property type="match status" value="1"/>
</dbReference>
<dbReference type="PANTHER" id="PTHR10174">
    <property type="entry name" value="ALPHA-TOCOPHEROL TRANSFER PROTEIN-RELATED"/>
    <property type="match status" value="1"/>
</dbReference>
<evidence type="ECO:0000313" key="3">
    <source>
        <dbReference type="Proteomes" id="UP000292052"/>
    </source>
</evidence>
<protein>
    <submittedName>
        <fullName evidence="2">CRAL TRIO domain containing protein</fullName>
    </submittedName>
</protein>
<organism evidence="2 3">
    <name type="scientific">Asbolus verrucosus</name>
    <name type="common">Desert ironclad beetle</name>
    <dbReference type="NCBI Taxonomy" id="1661398"/>
    <lineage>
        <taxon>Eukaryota</taxon>
        <taxon>Metazoa</taxon>
        <taxon>Ecdysozoa</taxon>
        <taxon>Arthropoda</taxon>
        <taxon>Hexapoda</taxon>
        <taxon>Insecta</taxon>
        <taxon>Pterygota</taxon>
        <taxon>Neoptera</taxon>
        <taxon>Endopterygota</taxon>
        <taxon>Coleoptera</taxon>
        <taxon>Polyphaga</taxon>
        <taxon>Cucujiformia</taxon>
        <taxon>Tenebrionidae</taxon>
        <taxon>Pimeliinae</taxon>
        <taxon>Asbolus</taxon>
    </lineage>
</organism>
<keyword evidence="3" id="KW-1185">Reference proteome</keyword>
<dbReference type="CDD" id="cd00170">
    <property type="entry name" value="SEC14"/>
    <property type="match status" value="1"/>
</dbReference>
<reference evidence="2 3" key="1">
    <citation type="submission" date="2017-03" db="EMBL/GenBank/DDBJ databases">
        <title>Genome of the blue death feigning beetle - Asbolus verrucosus.</title>
        <authorList>
            <person name="Rider S.D."/>
        </authorList>
    </citation>
    <scope>NUCLEOTIDE SEQUENCE [LARGE SCALE GENOMIC DNA]</scope>
    <source>
        <strain evidence="2">Butters</strain>
        <tissue evidence="2">Head and leg muscle</tissue>
    </source>
</reference>
<dbReference type="Pfam" id="PF00650">
    <property type="entry name" value="CRAL_TRIO"/>
    <property type="match status" value="1"/>
</dbReference>
<dbReference type="InterPro" id="IPR036865">
    <property type="entry name" value="CRAL-TRIO_dom_sf"/>
</dbReference>
<dbReference type="Gene3D" id="3.40.525.10">
    <property type="entry name" value="CRAL-TRIO lipid binding domain"/>
    <property type="match status" value="1"/>
</dbReference>
<dbReference type="OrthoDB" id="8169913at2759"/>
<comment type="caution">
    <text evidence="2">The sequence shown here is derived from an EMBL/GenBank/DDBJ whole genome shotgun (WGS) entry which is preliminary data.</text>
</comment>
<dbReference type="SMART" id="SM00516">
    <property type="entry name" value="SEC14"/>
    <property type="match status" value="1"/>
</dbReference>
<dbReference type="InterPro" id="IPR036273">
    <property type="entry name" value="CRAL/TRIO_N_dom_sf"/>
</dbReference>
<accession>A0A482W9S9</accession>
<proteinExistence type="predicted"/>